<evidence type="ECO:0000313" key="19">
    <source>
        <dbReference type="EMBL" id="PMD05420.1"/>
    </source>
</evidence>
<evidence type="ECO:0000256" key="6">
    <source>
        <dbReference type="ARBA" id="ARBA00022723"/>
    </source>
</evidence>
<dbReference type="PANTHER" id="PTHR23076:SF97">
    <property type="entry name" value="ATP-DEPENDENT ZINC METALLOPROTEASE YME1L1"/>
    <property type="match status" value="1"/>
</dbReference>
<evidence type="ECO:0000256" key="10">
    <source>
        <dbReference type="ARBA" id="ARBA00022840"/>
    </source>
</evidence>
<comment type="similarity">
    <text evidence="2 15">In the C-terminal section; belongs to the peptidase M41 family.</text>
</comment>
<keyword evidence="11 15" id="KW-1133">Transmembrane helix</keyword>
<evidence type="ECO:0000259" key="18">
    <source>
        <dbReference type="SMART" id="SM00382"/>
    </source>
</evidence>
<dbReference type="FunFam" id="1.20.58.760:FF:000001">
    <property type="entry name" value="ATP-dependent zinc metalloprotease FtsH"/>
    <property type="match status" value="1"/>
</dbReference>
<dbReference type="GO" id="GO:0030163">
    <property type="term" value="P:protein catabolic process"/>
    <property type="evidence" value="ECO:0007669"/>
    <property type="project" value="UniProtKB-UniRule"/>
</dbReference>
<comment type="similarity">
    <text evidence="16">Belongs to the AAA ATPase family.</text>
</comment>
<dbReference type="Pfam" id="PF06480">
    <property type="entry name" value="FtsH_ext"/>
    <property type="match status" value="1"/>
</dbReference>
<feature type="transmembrane region" description="Helical" evidence="15">
    <location>
        <begin position="34"/>
        <end position="53"/>
    </location>
</feature>
<dbReference type="PROSITE" id="PS00674">
    <property type="entry name" value="AAA"/>
    <property type="match status" value="1"/>
</dbReference>
<dbReference type="GO" id="GO:0016887">
    <property type="term" value="F:ATP hydrolysis activity"/>
    <property type="evidence" value="ECO:0007669"/>
    <property type="project" value="UniProtKB-UniRule"/>
</dbReference>
<dbReference type="InterPro" id="IPR027417">
    <property type="entry name" value="P-loop_NTPase"/>
</dbReference>
<accession>A0A2N6VMP7</accession>
<dbReference type="PANTHER" id="PTHR23076">
    <property type="entry name" value="METALLOPROTEASE M41 FTSH"/>
    <property type="match status" value="1"/>
</dbReference>
<sequence length="744" mass="81397">MTDKNNDLKRRDPKGSDDKDSNKFGVKKLTRGPIVWIVLAIVIVSIGMLWLSGGGYQRIDTKQGLELLNGKTVEQIKVVDGDQRVDMVLTEDYKVDDRNYGKRVQFFYVEPRGDQVIKAINDADIKKGYTDEVPKRSFLTSLLLNVIPFVIILAIFWFLLSQMSGGAKGIMNFGKSKAKLVNKEHPDVTFKDVAGVDEALEELQEIKEFLAEPKKFTDLGAKIPKGVMLYGPPGTGKTLLARAVAGEAGVPFFSISGSDFVEMYVGVGASRVRDLFEQAKNNSPAIIFIDEIDAVGRQRGAGMGGGNDEREQTLNQLLVEMDGFDATTNVILIAATNRPDVLDPALLRPGRFDRQVNVEVPDMKGRQHILGVHARNKPLAPEVDLAQIAKRTPGFSGADLANVLNEAALLTARSGRTQIDNRILDEAIDRVIAGPQKRTRLMNDKERLVTAYHEGGHALVAAAMNHTDPVTKVTILPRGRALGYTMVLPSEDKYSTTRNELLDQLAYAMGGRVAEEIVFHDPTTGASNDIEKATSTAKKMVTQYGMTQSVGMVKIGDVSSEPFAGRGPGAEAHASDETYRQIDLEIRALVDAAHADAYRALNENRDILDRLAHELLEKETLDQAQLAEIFAEVKKAPKRDVWLADPSRPVSNIPPIEVPERARPENPEVWEAPLDAPETKPGESEQPPVDTHPNPGNQPPQTGPGTPEPGAPQPPVDSPQEPPRPPQAGPGNQPGDQQPPWTDR</sequence>
<gene>
    <name evidence="15" type="primary">ftsH</name>
    <name evidence="19" type="ORF">CJ199_05225</name>
</gene>
<dbReference type="SUPFAM" id="SSF52540">
    <property type="entry name" value="P-loop containing nucleoside triphosphate hydrolases"/>
    <property type="match status" value="1"/>
</dbReference>
<name>A0A2N6VMP7_9MICO</name>
<keyword evidence="3 15" id="KW-1003">Cell membrane</keyword>
<keyword evidence="19" id="KW-0131">Cell cycle</keyword>
<dbReference type="InterPro" id="IPR003959">
    <property type="entry name" value="ATPase_AAA_core"/>
</dbReference>
<comment type="function">
    <text evidence="15">Acts as a processive, ATP-dependent zinc metallopeptidase for both cytoplasmic and membrane proteins. Plays a role in the quality control of integral membrane proteins.</text>
</comment>
<dbReference type="Gene3D" id="1.20.58.760">
    <property type="entry name" value="Peptidase M41"/>
    <property type="match status" value="1"/>
</dbReference>
<keyword evidence="8 15" id="KW-0378">Hydrolase</keyword>
<feature type="binding site" evidence="15">
    <location>
        <position position="457"/>
    </location>
    <ligand>
        <name>Zn(2+)</name>
        <dbReference type="ChEBI" id="CHEBI:29105"/>
        <note>catalytic</note>
    </ligand>
</feature>
<feature type="compositionally biased region" description="Low complexity" evidence="17">
    <location>
        <begin position="729"/>
        <end position="744"/>
    </location>
</feature>
<dbReference type="InterPro" id="IPR005936">
    <property type="entry name" value="FtsH"/>
</dbReference>
<dbReference type="Gene3D" id="3.40.50.300">
    <property type="entry name" value="P-loop containing nucleotide triphosphate hydrolases"/>
    <property type="match status" value="1"/>
</dbReference>
<dbReference type="FunFam" id="3.40.50.300:FF:000001">
    <property type="entry name" value="ATP-dependent zinc metalloprotease FtsH"/>
    <property type="match status" value="1"/>
</dbReference>
<feature type="region of interest" description="Disordered" evidence="17">
    <location>
        <begin position="644"/>
        <end position="744"/>
    </location>
</feature>
<evidence type="ECO:0000256" key="11">
    <source>
        <dbReference type="ARBA" id="ARBA00022989"/>
    </source>
</evidence>
<dbReference type="GO" id="GO:0006508">
    <property type="term" value="P:proteolysis"/>
    <property type="evidence" value="ECO:0007669"/>
    <property type="project" value="UniProtKB-KW"/>
</dbReference>
<evidence type="ECO:0000256" key="16">
    <source>
        <dbReference type="RuleBase" id="RU003651"/>
    </source>
</evidence>
<dbReference type="Gene3D" id="1.10.8.60">
    <property type="match status" value="1"/>
</dbReference>
<dbReference type="InterPro" id="IPR041569">
    <property type="entry name" value="AAA_lid_3"/>
</dbReference>
<dbReference type="SMART" id="SM00382">
    <property type="entry name" value="AAA"/>
    <property type="match status" value="1"/>
</dbReference>
<dbReference type="RefSeq" id="WP_102238455.1">
    <property type="nucleotide sequence ID" value="NZ_PNHK01000002.1"/>
</dbReference>
<evidence type="ECO:0000313" key="20">
    <source>
        <dbReference type="Proteomes" id="UP000235598"/>
    </source>
</evidence>
<keyword evidence="10 15" id="KW-0067">ATP-binding</keyword>
<comment type="caution">
    <text evidence="19">The sequence shown here is derived from an EMBL/GenBank/DDBJ whole genome shotgun (WGS) entry which is preliminary data.</text>
</comment>
<evidence type="ECO:0000256" key="5">
    <source>
        <dbReference type="ARBA" id="ARBA00022692"/>
    </source>
</evidence>
<keyword evidence="4 15" id="KW-0645">Protease</keyword>
<comment type="subunit">
    <text evidence="15">Homohexamer.</text>
</comment>
<dbReference type="SUPFAM" id="SSF140990">
    <property type="entry name" value="FtsH protease domain-like"/>
    <property type="match status" value="1"/>
</dbReference>
<keyword evidence="13 15" id="KW-0472">Membrane</keyword>
<dbReference type="InterPro" id="IPR000642">
    <property type="entry name" value="Peptidase_M41"/>
</dbReference>
<proteinExistence type="inferred from homology"/>
<dbReference type="Pfam" id="PF01434">
    <property type="entry name" value="Peptidase_M41"/>
    <property type="match status" value="1"/>
</dbReference>
<dbReference type="Pfam" id="PF17862">
    <property type="entry name" value="AAA_lid_3"/>
    <property type="match status" value="1"/>
</dbReference>
<comment type="cofactor">
    <cofactor evidence="15">
        <name>Zn(2+)</name>
        <dbReference type="ChEBI" id="CHEBI:29105"/>
    </cofactor>
    <text evidence="15">Binds 1 zinc ion per subunit.</text>
</comment>
<keyword evidence="9 15" id="KW-0862">Zinc</keyword>
<evidence type="ECO:0000256" key="12">
    <source>
        <dbReference type="ARBA" id="ARBA00023049"/>
    </source>
</evidence>
<reference evidence="19 20" key="1">
    <citation type="submission" date="2017-09" db="EMBL/GenBank/DDBJ databases">
        <title>Bacterial strain isolated from the female urinary microbiota.</title>
        <authorList>
            <person name="Thomas-White K."/>
            <person name="Kumar N."/>
            <person name="Forster S."/>
            <person name="Putonti C."/>
            <person name="Lawley T."/>
            <person name="Wolfe A.J."/>
        </authorList>
    </citation>
    <scope>NUCLEOTIDE SEQUENCE [LARGE SCALE GENOMIC DNA]</scope>
    <source>
        <strain evidence="19 20">UMB1301</strain>
    </source>
</reference>
<evidence type="ECO:0000256" key="8">
    <source>
        <dbReference type="ARBA" id="ARBA00022801"/>
    </source>
</evidence>
<feature type="compositionally biased region" description="Pro residues" evidence="17">
    <location>
        <begin position="696"/>
        <end position="728"/>
    </location>
</feature>
<protein>
    <recommendedName>
        <fullName evidence="15">ATP-dependent zinc metalloprotease FtsH</fullName>
        <ecNumber evidence="15">3.4.24.-</ecNumber>
    </recommendedName>
</protein>
<dbReference type="GO" id="GO:0004222">
    <property type="term" value="F:metalloendopeptidase activity"/>
    <property type="evidence" value="ECO:0007669"/>
    <property type="project" value="InterPro"/>
</dbReference>
<feature type="binding site" evidence="15">
    <location>
        <position position="529"/>
    </location>
    <ligand>
        <name>Zn(2+)</name>
        <dbReference type="ChEBI" id="CHEBI:29105"/>
        <note>catalytic</note>
    </ligand>
</feature>
<evidence type="ECO:0000256" key="1">
    <source>
        <dbReference type="ARBA" id="ARBA00004370"/>
    </source>
</evidence>
<feature type="region of interest" description="Disordered" evidence="17">
    <location>
        <begin position="1"/>
        <end position="23"/>
    </location>
</feature>
<dbReference type="GO" id="GO:0008270">
    <property type="term" value="F:zinc ion binding"/>
    <property type="evidence" value="ECO:0007669"/>
    <property type="project" value="UniProtKB-UniRule"/>
</dbReference>
<evidence type="ECO:0000256" key="7">
    <source>
        <dbReference type="ARBA" id="ARBA00022741"/>
    </source>
</evidence>
<feature type="compositionally biased region" description="Basic and acidic residues" evidence="17">
    <location>
        <begin position="1"/>
        <end position="22"/>
    </location>
</feature>
<evidence type="ECO:0000256" key="9">
    <source>
        <dbReference type="ARBA" id="ARBA00022833"/>
    </source>
</evidence>
<evidence type="ECO:0000256" key="14">
    <source>
        <dbReference type="ARBA" id="ARBA00061570"/>
    </source>
</evidence>
<evidence type="ECO:0000256" key="17">
    <source>
        <dbReference type="SAM" id="MobiDB-lite"/>
    </source>
</evidence>
<feature type="transmembrane region" description="Helical" evidence="15">
    <location>
        <begin position="142"/>
        <end position="160"/>
    </location>
</feature>
<keyword evidence="6 15" id="KW-0479">Metal-binding</keyword>
<evidence type="ECO:0000256" key="4">
    <source>
        <dbReference type="ARBA" id="ARBA00022670"/>
    </source>
</evidence>
<keyword evidence="12 15" id="KW-0482">Metalloprotease</keyword>
<feature type="active site" evidence="15">
    <location>
        <position position="454"/>
    </location>
</feature>
<dbReference type="EC" id="3.4.24.-" evidence="15"/>
<dbReference type="InterPro" id="IPR011546">
    <property type="entry name" value="Pept_M41_FtsH_extracell"/>
</dbReference>
<evidence type="ECO:0000256" key="3">
    <source>
        <dbReference type="ARBA" id="ARBA00022475"/>
    </source>
</evidence>
<organism evidence="19 20">
    <name type="scientific">Brevibacterium paucivorans</name>
    <dbReference type="NCBI Taxonomy" id="170994"/>
    <lineage>
        <taxon>Bacteria</taxon>
        <taxon>Bacillati</taxon>
        <taxon>Actinomycetota</taxon>
        <taxon>Actinomycetes</taxon>
        <taxon>Micrococcales</taxon>
        <taxon>Brevibacteriaceae</taxon>
        <taxon>Brevibacterium</taxon>
    </lineage>
</organism>
<dbReference type="OrthoDB" id="9809379at2"/>
<evidence type="ECO:0000256" key="13">
    <source>
        <dbReference type="ARBA" id="ARBA00023136"/>
    </source>
</evidence>
<dbReference type="InterPro" id="IPR037219">
    <property type="entry name" value="Peptidase_M41-like"/>
</dbReference>
<dbReference type="GO" id="GO:0051301">
    <property type="term" value="P:cell division"/>
    <property type="evidence" value="ECO:0007669"/>
    <property type="project" value="UniProtKB-KW"/>
</dbReference>
<dbReference type="InterPro" id="IPR003593">
    <property type="entry name" value="AAA+_ATPase"/>
</dbReference>
<keyword evidence="5 15" id="KW-0812">Transmembrane</keyword>
<feature type="binding site" evidence="15">
    <location>
        <position position="453"/>
    </location>
    <ligand>
        <name>Zn(2+)</name>
        <dbReference type="ChEBI" id="CHEBI:29105"/>
        <note>catalytic</note>
    </ligand>
</feature>
<dbReference type="GO" id="GO:0005524">
    <property type="term" value="F:ATP binding"/>
    <property type="evidence" value="ECO:0007669"/>
    <property type="project" value="UniProtKB-UniRule"/>
</dbReference>
<keyword evidence="7 15" id="KW-0547">Nucleotide-binding</keyword>
<dbReference type="AlphaFoldDB" id="A0A2N6VMP7"/>
<feature type="domain" description="AAA+ ATPase" evidence="18">
    <location>
        <begin position="223"/>
        <end position="362"/>
    </location>
</feature>
<comment type="subcellular location">
    <subcellularLocation>
        <location evidence="15">Cell membrane</location>
        <topology evidence="15">Multi-pass membrane protein</topology>
        <orientation evidence="15">Cytoplasmic side</orientation>
    </subcellularLocation>
    <subcellularLocation>
        <location evidence="1">Membrane</location>
    </subcellularLocation>
</comment>
<dbReference type="NCBIfam" id="TIGR01241">
    <property type="entry name" value="FtsH_fam"/>
    <property type="match status" value="1"/>
</dbReference>
<keyword evidence="19" id="KW-0132">Cell division</keyword>
<dbReference type="Pfam" id="PF00004">
    <property type="entry name" value="AAA"/>
    <property type="match status" value="1"/>
</dbReference>
<dbReference type="FunFam" id="1.10.8.60:FF:000001">
    <property type="entry name" value="ATP-dependent zinc metalloprotease FtsH"/>
    <property type="match status" value="1"/>
</dbReference>
<feature type="binding site" evidence="15">
    <location>
        <begin position="231"/>
        <end position="238"/>
    </location>
    <ligand>
        <name>ATP</name>
        <dbReference type="ChEBI" id="CHEBI:30616"/>
    </ligand>
</feature>
<dbReference type="GO" id="GO:0005886">
    <property type="term" value="C:plasma membrane"/>
    <property type="evidence" value="ECO:0007669"/>
    <property type="project" value="UniProtKB-SubCell"/>
</dbReference>
<dbReference type="Proteomes" id="UP000235598">
    <property type="component" value="Unassembled WGS sequence"/>
</dbReference>
<dbReference type="HAMAP" id="MF_01458">
    <property type="entry name" value="FtsH"/>
    <property type="match status" value="1"/>
</dbReference>
<evidence type="ECO:0000256" key="15">
    <source>
        <dbReference type="HAMAP-Rule" id="MF_01458"/>
    </source>
</evidence>
<dbReference type="InterPro" id="IPR003960">
    <property type="entry name" value="ATPase_AAA_CS"/>
</dbReference>
<evidence type="ECO:0000256" key="2">
    <source>
        <dbReference type="ARBA" id="ARBA00010044"/>
    </source>
</evidence>
<dbReference type="GO" id="GO:0004176">
    <property type="term" value="F:ATP-dependent peptidase activity"/>
    <property type="evidence" value="ECO:0007669"/>
    <property type="project" value="InterPro"/>
</dbReference>
<dbReference type="CDD" id="cd19501">
    <property type="entry name" value="RecA-like_FtsH"/>
    <property type="match status" value="1"/>
</dbReference>
<comment type="similarity">
    <text evidence="14 15">In the central section; belongs to the AAA ATPase family.</text>
</comment>
<dbReference type="EMBL" id="PNHK01000002">
    <property type="protein sequence ID" value="PMD05420.1"/>
    <property type="molecule type" value="Genomic_DNA"/>
</dbReference>